<dbReference type="InterPro" id="IPR046193">
    <property type="entry name" value="DUF6221"/>
</dbReference>
<keyword evidence="2" id="KW-1185">Reference proteome</keyword>
<dbReference type="Proteomes" id="UP000656881">
    <property type="component" value="Unassembled WGS sequence"/>
</dbReference>
<dbReference type="Pfam" id="PF19730">
    <property type="entry name" value="DUF6221"/>
    <property type="match status" value="1"/>
</dbReference>
<reference evidence="2" key="1">
    <citation type="journal article" date="2019" name="Int. J. Syst. Evol. Microbiol.">
        <title>The Global Catalogue of Microorganisms (GCM) 10K type strain sequencing project: providing services to taxonomists for standard genome sequencing and annotation.</title>
        <authorList>
            <consortium name="The Broad Institute Genomics Platform"/>
            <consortium name="The Broad Institute Genome Sequencing Center for Infectious Disease"/>
            <person name="Wu L."/>
            <person name="Ma J."/>
        </authorList>
    </citation>
    <scope>NUCLEOTIDE SEQUENCE [LARGE SCALE GENOMIC DNA]</scope>
    <source>
        <strain evidence="2">CGMCC 4.7349</strain>
    </source>
</reference>
<comment type="caution">
    <text evidence="1">The sequence shown here is derived from an EMBL/GenBank/DDBJ whole genome shotgun (WGS) entry which is preliminary data.</text>
</comment>
<gene>
    <name evidence="1" type="ORF">GCM10012286_80720</name>
</gene>
<sequence>MDTLTELASFLHKRLDEQGRDAELFHELTCNRQRGCGCPCRAQLLHDLFILRDIVTHCEERIANERRNGIAWPLQSTLAFQTLKALAAPFELHPDWQDNWYP</sequence>
<evidence type="ECO:0000313" key="1">
    <source>
        <dbReference type="EMBL" id="GGO59339.1"/>
    </source>
</evidence>
<accession>A0ABQ2MWH7</accession>
<organism evidence="1 2">
    <name type="scientific">Streptomyces lasiicapitis</name>
    <dbReference type="NCBI Taxonomy" id="1923961"/>
    <lineage>
        <taxon>Bacteria</taxon>
        <taxon>Bacillati</taxon>
        <taxon>Actinomycetota</taxon>
        <taxon>Actinomycetes</taxon>
        <taxon>Kitasatosporales</taxon>
        <taxon>Streptomycetaceae</taxon>
        <taxon>Streptomyces</taxon>
    </lineage>
</organism>
<evidence type="ECO:0000313" key="2">
    <source>
        <dbReference type="Proteomes" id="UP000656881"/>
    </source>
</evidence>
<name>A0ABQ2MWH7_9ACTN</name>
<proteinExistence type="predicted"/>
<dbReference type="EMBL" id="BMNG01000027">
    <property type="protein sequence ID" value="GGO59339.1"/>
    <property type="molecule type" value="Genomic_DNA"/>
</dbReference>
<dbReference type="RefSeq" id="WP_189177669.1">
    <property type="nucleotide sequence ID" value="NZ_BMNG01000027.1"/>
</dbReference>
<protein>
    <submittedName>
        <fullName evidence="1">Uncharacterized protein</fullName>
    </submittedName>
</protein>